<dbReference type="OrthoDB" id="9815825at2"/>
<gene>
    <name evidence="3" type="ORF">SAMN05660648_02445</name>
</gene>
<feature type="domain" description="Gfo/Idh/MocA-like oxidoreductase N-terminal" evidence="1">
    <location>
        <begin position="5"/>
        <end position="133"/>
    </location>
</feature>
<evidence type="ECO:0000259" key="1">
    <source>
        <dbReference type="Pfam" id="PF01408"/>
    </source>
</evidence>
<feature type="domain" description="GFO/IDH/MocA-like oxidoreductase" evidence="2">
    <location>
        <begin position="142"/>
        <end position="268"/>
    </location>
</feature>
<evidence type="ECO:0000313" key="3">
    <source>
        <dbReference type="EMBL" id="SEA23404.1"/>
    </source>
</evidence>
<dbReference type="GO" id="GO:0000166">
    <property type="term" value="F:nucleotide binding"/>
    <property type="evidence" value="ECO:0007669"/>
    <property type="project" value="InterPro"/>
</dbReference>
<dbReference type="AlphaFoldDB" id="A0A1H3ZJH6"/>
<name>A0A1H3ZJH6_SELRU</name>
<dbReference type="EMBL" id="FNQG01000011">
    <property type="protein sequence ID" value="SEA23404.1"/>
    <property type="molecule type" value="Genomic_DNA"/>
</dbReference>
<protein>
    <submittedName>
        <fullName evidence="3">Predicted dehydrogenase</fullName>
    </submittedName>
</protein>
<reference evidence="3 4" key="1">
    <citation type="submission" date="2016-10" db="EMBL/GenBank/DDBJ databases">
        <authorList>
            <person name="de Groot N.N."/>
        </authorList>
    </citation>
    <scope>NUCLEOTIDE SEQUENCE [LARGE SCALE GENOMIC DNA]</scope>
    <source>
        <strain evidence="3 4">DSM 2872</strain>
    </source>
</reference>
<dbReference type="Pfam" id="PF22725">
    <property type="entry name" value="GFO_IDH_MocA_C3"/>
    <property type="match status" value="1"/>
</dbReference>
<dbReference type="InterPro" id="IPR055170">
    <property type="entry name" value="GFO_IDH_MocA-like_dom"/>
</dbReference>
<evidence type="ECO:0000313" key="4">
    <source>
        <dbReference type="Proteomes" id="UP000183469"/>
    </source>
</evidence>
<dbReference type="Gene3D" id="3.40.50.720">
    <property type="entry name" value="NAD(P)-binding Rossmann-like Domain"/>
    <property type="match status" value="1"/>
</dbReference>
<dbReference type="Gene3D" id="3.30.360.10">
    <property type="entry name" value="Dihydrodipicolinate Reductase, domain 2"/>
    <property type="match status" value="1"/>
</dbReference>
<sequence>MRKMKMLFVGLGSAGQRHLRNVLRLYKDEVQISAYRTSERQDVYDDSLEIVPGKRLDEVYPMTIYRDYSEALADGQDIVWITNPNLMHIQTAIEAAKSGADLFIEKPLSSNMEGIDELHAVVRKKGNFIYVGFQNRFNPAIKELKRLVSQGTYGRIMDVYVEVGELVTRMHRYQDYRTMVETRNDMGGGVVMCQIHETDYLYYLFGMPKEIYSVGGQYSSLEMDVEDTATTLMRYDYGAGEFSVVLHQDYSQYPPRRKGRIVFENGRVEFDLLKPEVIIYAGDSYQVINYPEFQRNDMFLEEDRRFVEDWREHRKPFVSMADGICSLKIGMAIKESMKKHKIISLKDADDNAR</sequence>
<dbReference type="SUPFAM" id="SSF51735">
    <property type="entry name" value="NAD(P)-binding Rossmann-fold domains"/>
    <property type="match status" value="1"/>
</dbReference>
<dbReference type="Pfam" id="PF01408">
    <property type="entry name" value="GFO_IDH_MocA"/>
    <property type="match status" value="1"/>
</dbReference>
<dbReference type="InterPro" id="IPR000683">
    <property type="entry name" value="Gfo/Idh/MocA-like_OxRdtase_N"/>
</dbReference>
<dbReference type="PANTHER" id="PTHR43377">
    <property type="entry name" value="BILIVERDIN REDUCTASE A"/>
    <property type="match status" value="1"/>
</dbReference>
<dbReference type="PANTHER" id="PTHR43377:SF1">
    <property type="entry name" value="BILIVERDIN REDUCTASE A"/>
    <property type="match status" value="1"/>
</dbReference>
<dbReference type="SUPFAM" id="SSF55347">
    <property type="entry name" value="Glyceraldehyde-3-phosphate dehydrogenase-like, C-terminal domain"/>
    <property type="match status" value="1"/>
</dbReference>
<dbReference type="Proteomes" id="UP000183469">
    <property type="component" value="Unassembled WGS sequence"/>
</dbReference>
<dbReference type="InterPro" id="IPR051450">
    <property type="entry name" value="Gfo/Idh/MocA_Oxidoreductases"/>
</dbReference>
<organism evidence="3 4">
    <name type="scientific">Selenomonas ruminantium</name>
    <dbReference type="NCBI Taxonomy" id="971"/>
    <lineage>
        <taxon>Bacteria</taxon>
        <taxon>Bacillati</taxon>
        <taxon>Bacillota</taxon>
        <taxon>Negativicutes</taxon>
        <taxon>Selenomonadales</taxon>
        <taxon>Selenomonadaceae</taxon>
        <taxon>Selenomonas</taxon>
    </lineage>
</organism>
<dbReference type="InterPro" id="IPR036291">
    <property type="entry name" value="NAD(P)-bd_dom_sf"/>
</dbReference>
<accession>A0A1H3ZJH6</accession>
<proteinExistence type="predicted"/>
<evidence type="ECO:0000259" key="2">
    <source>
        <dbReference type="Pfam" id="PF22725"/>
    </source>
</evidence>
<dbReference type="RefSeq" id="WP_074672996.1">
    <property type="nucleotide sequence ID" value="NZ_FNQG01000011.1"/>
</dbReference>